<keyword evidence="6" id="KW-0472">Membrane</keyword>
<evidence type="ECO:0000256" key="6">
    <source>
        <dbReference type="ARBA" id="ARBA00023136"/>
    </source>
</evidence>
<dbReference type="Proteomes" id="UP001642360">
    <property type="component" value="Unassembled WGS sequence"/>
</dbReference>
<evidence type="ECO:0000256" key="4">
    <source>
        <dbReference type="ARBA" id="ARBA00022729"/>
    </source>
</evidence>
<reference evidence="10 11" key="1">
    <citation type="submission" date="2024-02" db="EMBL/GenBank/DDBJ databases">
        <authorList>
            <person name="Vignale AGUSTIN F."/>
            <person name="Sosa J E."/>
            <person name="Modenutti C."/>
        </authorList>
    </citation>
    <scope>NUCLEOTIDE SEQUENCE [LARGE SCALE GENOMIC DNA]</scope>
</reference>
<dbReference type="GO" id="GO:0005886">
    <property type="term" value="C:plasma membrane"/>
    <property type="evidence" value="ECO:0007669"/>
    <property type="project" value="UniProtKB-SubCell"/>
</dbReference>
<accession>A0ABC8URN5</accession>
<feature type="domain" description="LYK3/RLK10-like LysM" evidence="9">
    <location>
        <begin position="128"/>
        <end position="171"/>
    </location>
</feature>
<protein>
    <submittedName>
        <fullName evidence="10">Uncharacterized protein</fullName>
    </submittedName>
</protein>
<evidence type="ECO:0000313" key="11">
    <source>
        <dbReference type="Proteomes" id="UP001642360"/>
    </source>
</evidence>
<keyword evidence="5" id="KW-1133">Transmembrane helix</keyword>
<evidence type="ECO:0000259" key="9">
    <source>
        <dbReference type="Pfam" id="PF23577"/>
    </source>
</evidence>
<dbReference type="Pfam" id="PF01476">
    <property type="entry name" value="LysM"/>
    <property type="match status" value="1"/>
</dbReference>
<keyword evidence="11" id="KW-1185">Reference proteome</keyword>
<dbReference type="InterPro" id="IPR018392">
    <property type="entry name" value="LysM"/>
</dbReference>
<gene>
    <name evidence="10" type="ORF">ILEXP_LOCUS53913</name>
</gene>
<evidence type="ECO:0000256" key="1">
    <source>
        <dbReference type="ARBA" id="ARBA00004162"/>
    </source>
</evidence>
<keyword evidence="3" id="KW-0812">Transmembrane</keyword>
<evidence type="ECO:0000256" key="2">
    <source>
        <dbReference type="ARBA" id="ARBA00022475"/>
    </source>
</evidence>
<comment type="caution">
    <text evidence="10">The sequence shown here is derived from an EMBL/GenBank/DDBJ whole genome shotgun (WGS) entry which is preliminary data.</text>
</comment>
<evidence type="ECO:0000256" key="7">
    <source>
        <dbReference type="ARBA" id="ARBA00023157"/>
    </source>
</evidence>
<keyword evidence="2" id="KW-1003">Cell membrane</keyword>
<dbReference type="PANTHER" id="PTHR46204">
    <property type="entry name" value="CHITIN ELICITOR RECEPTOR KINASE 1-RELATED"/>
    <property type="match status" value="1"/>
</dbReference>
<evidence type="ECO:0000256" key="5">
    <source>
        <dbReference type="ARBA" id="ARBA00022989"/>
    </source>
</evidence>
<sequence length="312" mass="34713">MASYYVWEGSNLTYISNIFGQTIPEILRYNPQVPNQDSVASGTRVNIPFSCECLNGDFLGHTFKYITEIGDTYYKVARVAFSNLTTEYWVQRVNTYDPTQVPDFAHINVTVNCSCGDKHVSKDYGLFATYPLRVDENLSSVATKSGVPAELLLRFNPGSNFNAGSGLVFVPAKDFILAGTRLNIPFSCGCILGQFLGHQFVYKVRSGDFYQLIAQTRYSNLTTVEMMEKFNTYPANNIPDNAQLNVTVNCSCGNSRVSSDYGLFITYPLRPRESLSSIANEFRLPEPLLESYNPGVNFGNGSGLVFIPGRDK</sequence>
<dbReference type="InterPro" id="IPR044812">
    <property type="entry name" value="CERK1/LYK3-like"/>
</dbReference>
<evidence type="ECO:0000313" key="10">
    <source>
        <dbReference type="EMBL" id="CAK9183627.1"/>
    </source>
</evidence>
<keyword evidence="7" id="KW-1015">Disulfide bond</keyword>
<dbReference type="Pfam" id="PF23577">
    <property type="entry name" value="LysM_RLK"/>
    <property type="match status" value="2"/>
</dbReference>
<dbReference type="AlphaFoldDB" id="A0ABC8URN5"/>
<evidence type="ECO:0000259" key="8">
    <source>
        <dbReference type="Pfam" id="PF01476"/>
    </source>
</evidence>
<feature type="domain" description="LYK3/RLK10-like LysM" evidence="9">
    <location>
        <begin position="265"/>
        <end position="308"/>
    </location>
</feature>
<proteinExistence type="predicted"/>
<keyword evidence="4" id="KW-0732">Signal</keyword>
<name>A0ABC8URN5_9AQUA</name>
<dbReference type="InterPro" id="IPR057097">
    <property type="entry name" value="LysM_RLK3/10"/>
</dbReference>
<evidence type="ECO:0000256" key="3">
    <source>
        <dbReference type="ARBA" id="ARBA00022692"/>
    </source>
</evidence>
<dbReference type="PANTHER" id="PTHR46204:SF2">
    <property type="entry name" value="CHITIN ELICITOR RECEPTOR KINASE 1"/>
    <property type="match status" value="1"/>
</dbReference>
<feature type="domain" description="LysM" evidence="8">
    <location>
        <begin position="4"/>
        <end position="48"/>
    </location>
</feature>
<dbReference type="EMBL" id="CAUOFW020008713">
    <property type="protein sequence ID" value="CAK9183627.1"/>
    <property type="molecule type" value="Genomic_DNA"/>
</dbReference>
<organism evidence="10 11">
    <name type="scientific">Ilex paraguariensis</name>
    <name type="common">yerba mate</name>
    <dbReference type="NCBI Taxonomy" id="185542"/>
    <lineage>
        <taxon>Eukaryota</taxon>
        <taxon>Viridiplantae</taxon>
        <taxon>Streptophyta</taxon>
        <taxon>Embryophyta</taxon>
        <taxon>Tracheophyta</taxon>
        <taxon>Spermatophyta</taxon>
        <taxon>Magnoliopsida</taxon>
        <taxon>eudicotyledons</taxon>
        <taxon>Gunneridae</taxon>
        <taxon>Pentapetalae</taxon>
        <taxon>asterids</taxon>
        <taxon>campanulids</taxon>
        <taxon>Aquifoliales</taxon>
        <taxon>Aquifoliaceae</taxon>
        <taxon>Ilex</taxon>
    </lineage>
</organism>
<comment type="subcellular location">
    <subcellularLocation>
        <location evidence="1">Cell membrane</location>
        <topology evidence="1">Single-pass membrane protein</topology>
    </subcellularLocation>
</comment>